<dbReference type="AlphaFoldDB" id="A0A0L8GQL6"/>
<organism evidence="1">
    <name type="scientific">Octopus bimaculoides</name>
    <name type="common">California two-spotted octopus</name>
    <dbReference type="NCBI Taxonomy" id="37653"/>
    <lineage>
        <taxon>Eukaryota</taxon>
        <taxon>Metazoa</taxon>
        <taxon>Spiralia</taxon>
        <taxon>Lophotrochozoa</taxon>
        <taxon>Mollusca</taxon>
        <taxon>Cephalopoda</taxon>
        <taxon>Coleoidea</taxon>
        <taxon>Octopodiformes</taxon>
        <taxon>Octopoda</taxon>
        <taxon>Incirrata</taxon>
        <taxon>Octopodidae</taxon>
        <taxon>Octopus</taxon>
    </lineage>
</organism>
<accession>A0A0L8GQL6</accession>
<sequence>MLQYCLQLCAQYFIHPSPTGEGQIKRYQVISLHHSGIQNFFLRDSRRIFMAEYGTFMAIRNFPKYRKLMENAFYQGFFCLLLEPANFASKLPTQLHLLVNLQPAI</sequence>
<protein>
    <submittedName>
        <fullName evidence="1">Uncharacterized protein</fullName>
    </submittedName>
</protein>
<dbReference type="EMBL" id="KQ420828">
    <property type="protein sequence ID" value="KOF79167.1"/>
    <property type="molecule type" value="Genomic_DNA"/>
</dbReference>
<reference evidence="1" key="1">
    <citation type="submission" date="2015-07" db="EMBL/GenBank/DDBJ databases">
        <title>MeaNS - Measles Nucleotide Surveillance Program.</title>
        <authorList>
            <person name="Tran T."/>
            <person name="Druce J."/>
        </authorList>
    </citation>
    <scope>NUCLEOTIDE SEQUENCE</scope>
    <source>
        <strain evidence="1">UCB-OBI-ISO-001</strain>
        <tissue evidence="1">Gonad</tissue>
    </source>
</reference>
<proteinExistence type="predicted"/>
<name>A0A0L8GQL6_OCTBM</name>
<gene>
    <name evidence="1" type="ORF">OCBIM_22029852mg</name>
</gene>
<evidence type="ECO:0000313" key="1">
    <source>
        <dbReference type="EMBL" id="KOF79167.1"/>
    </source>
</evidence>